<comment type="similarity">
    <text evidence="2">Belongs to the CDP-alcohol phosphatidyltransferase class-I family.</text>
</comment>
<feature type="region of interest" description="Disordered" evidence="3">
    <location>
        <begin position="70"/>
        <end position="104"/>
    </location>
</feature>
<feature type="transmembrane region" description="Helical" evidence="4">
    <location>
        <begin position="343"/>
        <end position="361"/>
    </location>
</feature>
<keyword evidence="4" id="KW-1133">Transmembrane helix</keyword>
<dbReference type="AlphaFoldDB" id="A0A5J5KAA2"/>
<name>A0A5J5KAA2_9ACTN</name>
<dbReference type="GO" id="GO:0016020">
    <property type="term" value="C:membrane"/>
    <property type="evidence" value="ECO:0007669"/>
    <property type="project" value="InterPro"/>
</dbReference>
<feature type="transmembrane region" description="Helical" evidence="4">
    <location>
        <begin position="513"/>
        <end position="533"/>
    </location>
</feature>
<dbReference type="GO" id="GO:0016780">
    <property type="term" value="F:phosphotransferase activity, for other substituted phosphate groups"/>
    <property type="evidence" value="ECO:0007669"/>
    <property type="project" value="InterPro"/>
</dbReference>
<evidence type="ECO:0000256" key="3">
    <source>
        <dbReference type="SAM" id="MobiDB-lite"/>
    </source>
</evidence>
<dbReference type="GO" id="GO:0008654">
    <property type="term" value="P:phospholipid biosynthetic process"/>
    <property type="evidence" value="ECO:0007669"/>
    <property type="project" value="InterPro"/>
</dbReference>
<keyword evidence="4" id="KW-0812">Transmembrane</keyword>
<evidence type="ECO:0000313" key="6">
    <source>
        <dbReference type="Proteomes" id="UP000327011"/>
    </source>
</evidence>
<keyword evidence="4" id="KW-0472">Membrane</keyword>
<evidence type="ECO:0000313" key="5">
    <source>
        <dbReference type="EMBL" id="KAA9381632.1"/>
    </source>
</evidence>
<dbReference type="InterPro" id="IPR043130">
    <property type="entry name" value="CDP-OH_PTrfase_TM_dom"/>
</dbReference>
<evidence type="ECO:0000256" key="4">
    <source>
        <dbReference type="SAM" id="Phobius"/>
    </source>
</evidence>
<dbReference type="InterPro" id="IPR000462">
    <property type="entry name" value="CDP-OH_P_trans"/>
</dbReference>
<dbReference type="Pfam" id="PF01066">
    <property type="entry name" value="CDP-OH_P_transf"/>
    <property type="match status" value="1"/>
</dbReference>
<dbReference type="InterPro" id="IPR048254">
    <property type="entry name" value="CDP_ALCOHOL_P_TRANSF_CS"/>
</dbReference>
<keyword evidence="1 2" id="KW-0808">Transferase</keyword>
<gene>
    <name evidence="5" type="ORF">F5972_02055</name>
</gene>
<proteinExistence type="inferred from homology"/>
<dbReference type="Proteomes" id="UP000327011">
    <property type="component" value="Unassembled WGS sequence"/>
</dbReference>
<dbReference type="PROSITE" id="PS00379">
    <property type="entry name" value="CDP_ALCOHOL_P_TRANSF"/>
    <property type="match status" value="1"/>
</dbReference>
<accession>A0A5J5KAA2</accession>
<dbReference type="Gene3D" id="1.20.120.1760">
    <property type="match status" value="1"/>
</dbReference>
<feature type="transmembrane region" description="Helical" evidence="4">
    <location>
        <begin position="315"/>
        <end position="337"/>
    </location>
</feature>
<evidence type="ECO:0000256" key="1">
    <source>
        <dbReference type="ARBA" id="ARBA00022679"/>
    </source>
</evidence>
<comment type="caution">
    <text evidence="5">The sequence shown here is derived from an EMBL/GenBank/DDBJ whole genome shotgun (WGS) entry which is preliminary data.</text>
</comment>
<sequence length="537" mass="56280">MGADPSKPGTVRDTQTVAVVLATSPAAGLPCSDGARSEGSLLERLVAQLLTLPVREVVVVVRSQDGWEGERRQIAAGGPGPQAAGGRRPGPAGGPEREIESGPRHQICVSDGLAEDLRIVAKAARASTSPVAVLAADVVAHTDALALLLEHPARPTGAIVASGDPAPLRPPVRTEWGRVVSAGTSFHEVEWANGTFRGVLQVGEAHLAGLADLAEELADLAQRRHLGRVGDTEVPELLLTGLARAGVPVHAVTPGALHCGRVATRPAAERAVRELADVDEPRARLDAAVKSGDGFFTTFCVSSWSRHLIRPAVRLGLTPNSITGVSVAFALIAAVWFSDGHRAGLVVGAVALYLSFVLDCLDGQVARYTRRFSPLGGWLDAICDRIKEYVVYVGLVLGYTSGPEGSWQIWALAVAALILQTIRHMVDFAYAGSLADRARAASLRAAAPRSMAVPWDEAPAAAAASGTGSVLALSRRLDRGVAYWLKKMIVLPIGERTALICVTAALFDARVTFLALLGWGGVALVYTAAGRMARSFA</sequence>
<protein>
    <submittedName>
        <fullName evidence="5">CDP-alcohol phosphatidyltransferase family protein</fullName>
    </submittedName>
</protein>
<reference evidence="5 6" key="1">
    <citation type="submission" date="2019-09" db="EMBL/GenBank/DDBJ databases">
        <title>Screening of Novel Bioactive Compounds from Soil-Associated.</title>
        <authorList>
            <person name="Gong X."/>
        </authorList>
    </citation>
    <scope>NUCLEOTIDE SEQUENCE [LARGE SCALE GENOMIC DNA]</scope>
    <source>
        <strain evidence="5 6">Gxj-6</strain>
    </source>
</reference>
<evidence type="ECO:0000256" key="2">
    <source>
        <dbReference type="RuleBase" id="RU003750"/>
    </source>
</evidence>
<keyword evidence="6" id="KW-1185">Reference proteome</keyword>
<dbReference type="EMBL" id="VYTZ01000001">
    <property type="protein sequence ID" value="KAA9381632.1"/>
    <property type="molecule type" value="Genomic_DNA"/>
</dbReference>
<organism evidence="5 6">
    <name type="scientific">Microbispora cellulosiformans</name>
    <dbReference type="NCBI Taxonomy" id="2614688"/>
    <lineage>
        <taxon>Bacteria</taxon>
        <taxon>Bacillati</taxon>
        <taxon>Actinomycetota</taxon>
        <taxon>Actinomycetes</taxon>
        <taxon>Streptosporangiales</taxon>
        <taxon>Streptosporangiaceae</taxon>
        <taxon>Microbispora</taxon>
    </lineage>
</organism>